<name>K0SLQ5_THAOC</name>
<proteinExistence type="predicted"/>
<gene>
    <name evidence="2" type="ORF">THAOC_11795</name>
</gene>
<feature type="non-terminal residue" evidence="2">
    <location>
        <position position="1"/>
    </location>
</feature>
<dbReference type="EMBL" id="AGNL01013522">
    <property type="protein sequence ID" value="EJK67203.1"/>
    <property type="molecule type" value="Genomic_DNA"/>
</dbReference>
<reference evidence="2 3" key="1">
    <citation type="journal article" date="2012" name="Genome Biol.">
        <title>Genome and low-iron response of an oceanic diatom adapted to chronic iron limitation.</title>
        <authorList>
            <person name="Lommer M."/>
            <person name="Specht M."/>
            <person name="Roy A.S."/>
            <person name="Kraemer L."/>
            <person name="Andreson R."/>
            <person name="Gutowska M.A."/>
            <person name="Wolf J."/>
            <person name="Bergner S.V."/>
            <person name="Schilhabel M.B."/>
            <person name="Klostermeier U.C."/>
            <person name="Beiko R.G."/>
            <person name="Rosenstiel P."/>
            <person name="Hippler M."/>
            <person name="Laroche J."/>
        </authorList>
    </citation>
    <scope>NUCLEOTIDE SEQUENCE [LARGE SCALE GENOMIC DNA]</scope>
    <source>
        <strain evidence="2 3">CCMP1005</strain>
    </source>
</reference>
<accession>K0SLQ5</accession>
<protein>
    <submittedName>
        <fullName evidence="2">Uncharacterized protein</fullName>
    </submittedName>
</protein>
<comment type="caution">
    <text evidence="2">The sequence shown here is derived from an EMBL/GenBank/DDBJ whole genome shotgun (WGS) entry which is preliminary data.</text>
</comment>
<keyword evidence="3" id="KW-1185">Reference proteome</keyword>
<feature type="region of interest" description="Disordered" evidence="1">
    <location>
        <begin position="133"/>
        <end position="205"/>
    </location>
</feature>
<evidence type="ECO:0000256" key="1">
    <source>
        <dbReference type="SAM" id="MobiDB-lite"/>
    </source>
</evidence>
<sequence>PPGEGHVAPQGKNCAASALSSRRLRLLRLRAPAAQFLDADFSSSCHIYGPLSPSGVLRPALRALSAVSLRSAPTSLPWELHSKICRRGQLETCISFPERGPAANVSWAAELVEVVGMGPKVASRDRLVELGTPPARAAPVLRPSSTFSPAGRPASPAPPGPTPRTRTWTPPFPSPRKVASRDPPVELYQSDPSIDERRRQRRLVL</sequence>
<dbReference type="AlphaFoldDB" id="K0SLQ5"/>
<evidence type="ECO:0000313" key="3">
    <source>
        <dbReference type="Proteomes" id="UP000266841"/>
    </source>
</evidence>
<organism evidence="2 3">
    <name type="scientific">Thalassiosira oceanica</name>
    <name type="common">Marine diatom</name>
    <dbReference type="NCBI Taxonomy" id="159749"/>
    <lineage>
        <taxon>Eukaryota</taxon>
        <taxon>Sar</taxon>
        <taxon>Stramenopiles</taxon>
        <taxon>Ochrophyta</taxon>
        <taxon>Bacillariophyta</taxon>
        <taxon>Coscinodiscophyceae</taxon>
        <taxon>Thalassiosirophycidae</taxon>
        <taxon>Thalassiosirales</taxon>
        <taxon>Thalassiosiraceae</taxon>
        <taxon>Thalassiosira</taxon>
    </lineage>
</organism>
<evidence type="ECO:0000313" key="2">
    <source>
        <dbReference type="EMBL" id="EJK67203.1"/>
    </source>
</evidence>
<dbReference type="Proteomes" id="UP000266841">
    <property type="component" value="Unassembled WGS sequence"/>
</dbReference>